<organism evidence="3 4">
    <name type="scientific">Sousa chinensis</name>
    <name type="common">Indo-pacific humpbacked dolphin</name>
    <name type="synonym">Steno chinensis</name>
    <dbReference type="NCBI Taxonomy" id="103600"/>
    <lineage>
        <taxon>Eukaryota</taxon>
        <taxon>Metazoa</taxon>
        <taxon>Chordata</taxon>
        <taxon>Craniata</taxon>
        <taxon>Vertebrata</taxon>
        <taxon>Euteleostomi</taxon>
        <taxon>Mammalia</taxon>
        <taxon>Eutheria</taxon>
        <taxon>Laurasiatheria</taxon>
        <taxon>Artiodactyla</taxon>
        <taxon>Whippomorpha</taxon>
        <taxon>Cetacea</taxon>
        <taxon>Odontoceti</taxon>
        <taxon>Delphinidae</taxon>
        <taxon>Sousa</taxon>
    </lineage>
</organism>
<dbReference type="InterPro" id="IPR022644">
    <property type="entry name" value="De-COase2_N"/>
</dbReference>
<comment type="caution">
    <text evidence="3">The sequence shown here is derived from an EMBL/GenBank/DDBJ whole genome shotgun (WGS) entry which is preliminary data.</text>
</comment>
<name>A0A484GME4_SOUCH</name>
<feature type="domain" description="Orn/DAP/Arg decarboxylase 2 N-terminal" evidence="2">
    <location>
        <begin position="48"/>
        <end position="163"/>
    </location>
</feature>
<accession>A0A484GME4</accession>
<feature type="domain" description="Orn/DAP/Arg decarboxylase 2 N-terminal" evidence="2">
    <location>
        <begin position="6"/>
        <end position="46"/>
    </location>
</feature>
<protein>
    <recommendedName>
        <fullName evidence="2">Orn/DAP/Arg decarboxylase 2 N-terminal domain-containing protein</fullName>
    </recommendedName>
</protein>
<dbReference type="Gene3D" id="3.20.20.10">
    <property type="entry name" value="Alanine racemase"/>
    <property type="match status" value="2"/>
</dbReference>
<dbReference type="InterPro" id="IPR002433">
    <property type="entry name" value="Orn_de-COase"/>
</dbReference>
<dbReference type="PANTHER" id="PTHR11482">
    <property type="entry name" value="ARGININE/DIAMINOPIMELATE/ORNITHINE DECARBOXYLASE"/>
    <property type="match status" value="1"/>
</dbReference>
<dbReference type="EMBL" id="QWLN02005722">
    <property type="protein sequence ID" value="TEA36904.1"/>
    <property type="molecule type" value="Genomic_DNA"/>
</dbReference>
<dbReference type="GO" id="GO:0005737">
    <property type="term" value="C:cytoplasm"/>
    <property type="evidence" value="ECO:0007669"/>
    <property type="project" value="TreeGrafter"/>
</dbReference>
<evidence type="ECO:0000256" key="1">
    <source>
        <dbReference type="SAM" id="MobiDB-lite"/>
    </source>
</evidence>
<reference evidence="3 4" key="1">
    <citation type="journal article" date="2018" name="Genomics">
        <title>Molecular footprints of inshore aquatic adaptation in Indo-Pacific humpback dolphin (Sousa chinensis).</title>
        <authorList>
            <person name="Ming Y."/>
            <person name="Jian J."/>
            <person name="Yu F."/>
            <person name="Yu X."/>
            <person name="Wang J."/>
            <person name="Liu W."/>
        </authorList>
    </citation>
    <scope>NUCLEOTIDE SEQUENCE [LARGE SCALE GENOMIC DNA]</scope>
    <source>
        <strain evidence="3">MY-2018</strain>
        <tissue evidence="3">Skin</tissue>
    </source>
</reference>
<evidence type="ECO:0000313" key="4">
    <source>
        <dbReference type="Proteomes" id="UP000295264"/>
    </source>
</evidence>
<dbReference type="SUPFAM" id="SSF51419">
    <property type="entry name" value="PLP-binding barrel"/>
    <property type="match status" value="1"/>
</dbReference>
<dbReference type="InterPro" id="IPR029066">
    <property type="entry name" value="PLP-binding_barrel"/>
</dbReference>
<dbReference type="GO" id="GO:0003824">
    <property type="term" value="F:catalytic activity"/>
    <property type="evidence" value="ECO:0007669"/>
    <property type="project" value="InterPro"/>
</dbReference>
<keyword evidence="4" id="KW-1185">Reference proteome</keyword>
<proteinExistence type="predicted"/>
<gene>
    <name evidence="3" type="ORF">DBR06_SOUSAS210018</name>
</gene>
<dbReference type="Proteomes" id="UP000295264">
    <property type="component" value="Unassembled WGS sequence"/>
</dbReference>
<dbReference type="PANTHER" id="PTHR11482:SF57">
    <property type="entry name" value="GENE MODEL 853, (NCBI)"/>
    <property type="match status" value="1"/>
</dbReference>
<dbReference type="GO" id="GO:0033387">
    <property type="term" value="P:putrescine biosynthetic process from arginine, via ornithine"/>
    <property type="evidence" value="ECO:0007669"/>
    <property type="project" value="TreeGrafter"/>
</dbReference>
<dbReference type="AlphaFoldDB" id="A0A484GME4"/>
<feature type="region of interest" description="Disordered" evidence="1">
    <location>
        <begin position="69"/>
        <end position="90"/>
    </location>
</feature>
<dbReference type="Pfam" id="PF02784">
    <property type="entry name" value="Orn_Arg_deC_N"/>
    <property type="match status" value="2"/>
</dbReference>
<sequence length="164" mass="17580">ILASCHRAFRQALPQVSPFCEVKCNSSPWVLHVLATLGTSFDCASQCAACHGVKLLVFDIEKKLTEVAQDHPGPGVTGRAADQRQPEHLPPSAKFGARLEVCGHLPMSARDLGLAVAGVGFHMGSDCQTPQSYMQADADCRHMFEMGCRAGQDMSLLAIKGSFP</sequence>
<evidence type="ECO:0000259" key="2">
    <source>
        <dbReference type="Pfam" id="PF02784"/>
    </source>
</evidence>
<feature type="non-terminal residue" evidence="3">
    <location>
        <position position="164"/>
    </location>
</feature>
<evidence type="ECO:0000313" key="3">
    <source>
        <dbReference type="EMBL" id="TEA36904.1"/>
    </source>
</evidence>
<feature type="non-terminal residue" evidence="3">
    <location>
        <position position="1"/>
    </location>
</feature>